<feature type="transmembrane region" description="Helical" evidence="1">
    <location>
        <begin position="88"/>
        <end position="104"/>
    </location>
</feature>
<organism evidence="2 3">
    <name type="scientific">Microbacterium azadirachtae</name>
    <dbReference type="NCBI Taxonomy" id="582680"/>
    <lineage>
        <taxon>Bacteria</taxon>
        <taxon>Bacillati</taxon>
        <taxon>Actinomycetota</taxon>
        <taxon>Actinomycetes</taxon>
        <taxon>Micrococcales</taxon>
        <taxon>Microbacteriaceae</taxon>
        <taxon>Microbacterium</taxon>
    </lineage>
</organism>
<keyword evidence="1" id="KW-0472">Membrane</keyword>
<accession>A0A1I6G1Q5</accession>
<evidence type="ECO:0000313" key="2">
    <source>
        <dbReference type="EMBL" id="SFR36007.1"/>
    </source>
</evidence>
<name>A0A1I6G1Q5_9MICO</name>
<gene>
    <name evidence="2" type="ORF">SAMN04488591_0631</name>
</gene>
<protein>
    <submittedName>
        <fullName evidence="2">Uncharacterized protein</fullName>
    </submittedName>
</protein>
<proteinExistence type="predicted"/>
<evidence type="ECO:0000313" key="3">
    <source>
        <dbReference type="Proteomes" id="UP000198877"/>
    </source>
</evidence>
<reference evidence="3" key="1">
    <citation type="submission" date="2016-10" db="EMBL/GenBank/DDBJ databases">
        <authorList>
            <person name="Varghese N."/>
            <person name="Submissions S."/>
        </authorList>
    </citation>
    <scope>NUCLEOTIDE SEQUENCE [LARGE SCALE GENOMIC DNA]</scope>
    <source>
        <strain evidence="3">CL127</strain>
    </source>
</reference>
<dbReference type="RefSeq" id="WP_091735160.1">
    <property type="nucleotide sequence ID" value="NZ_FOYR01000001.1"/>
</dbReference>
<sequence length="118" mass="12544">MAEAIRKSDVMPALGVWVLQLALTVFGVMQTFLEAFDGDSCGPGLCDYDAFWVACNTCYVGALVLLAASPIGIVALRRRGRLALPPPILGAVMVVVLLVATYAAERAAFQLPFSGNRI</sequence>
<dbReference type="AlphaFoldDB" id="A0A1I6G1Q5"/>
<dbReference type="Proteomes" id="UP000198877">
    <property type="component" value="Unassembled WGS sequence"/>
</dbReference>
<keyword evidence="1" id="KW-0812">Transmembrane</keyword>
<feature type="transmembrane region" description="Helical" evidence="1">
    <location>
        <begin position="51"/>
        <end position="76"/>
    </location>
</feature>
<keyword evidence="1" id="KW-1133">Transmembrane helix</keyword>
<evidence type="ECO:0000256" key="1">
    <source>
        <dbReference type="SAM" id="Phobius"/>
    </source>
</evidence>
<dbReference type="EMBL" id="FOYR01000001">
    <property type="protein sequence ID" value="SFR36007.1"/>
    <property type="molecule type" value="Genomic_DNA"/>
</dbReference>